<proteinExistence type="predicted"/>
<dbReference type="SUPFAM" id="SSF56925">
    <property type="entry name" value="OMPA-like"/>
    <property type="match status" value="1"/>
</dbReference>
<dbReference type="InterPro" id="IPR025665">
    <property type="entry name" value="Beta-barrel_OMP_2"/>
</dbReference>
<organism evidence="3">
    <name type="scientific">termite gut metagenome</name>
    <dbReference type="NCBI Taxonomy" id="433724"/>
    <lineage>
        <taxon>unclassified sequences</taxon>
        <taxon>metagenomes</taxon>
        <taxon>organismal metagenomes</taxon>
    </lineage>
</organism>
<reference evidence="3" key="1">
    <citation type="submission" date="2019-03" db="EMBL/GenBank/DDBJ databases">
        <title>Single cell metagenomics reveals metabolic interactions within the superorganism composed of flagellate Streblomastix strix and complex community of Bacteroidetes bacteria on its surface.</title>
        <authorList>
            <person name="Treitli S.C."/>
            <person name="Kolisko M."/>
            <person name="Husnik F."/>
            <person name="Keeling P."/>
            <person name="Hampl V."/>
        </authorList>
    </citation>
    <scope>NUCLEOTIDE SEQUENCE</scope>
    <source>
        <strain evidence="3">STM</strain>
    </source>
</reference>
<keyword evidence="1" id="KW-1133">Transmembrane helix</keyword>
<feature type="transmembrane region" description="Helical" evidence="1">
    <location>
        <begin position="49"/>
        <end position="69"/>
    </location>
</feature>
<protein>
    <recommendedName>
        <fullName evidence="2">Outer membrane protein beta-barrel domain-containing protein</fullName>
    </recommendedName>
</protein>
<evidence type="ECO:0000259" key="2">
    <source>
        <dbReference type="Pfam" id="PF13568"/>
    </source>
</evidence>
<accession>A0A5J4T2E9</accession>
<sequence>MKEKNDEITHLFRLHLDDMKIPVRDGFWEELEKDIPVAINHRRIIFSRYVAIASVLLILVGASTAFWFLSPDDEIAKAFTQTAFSGNVESPVKENMPESILPSVRTAYAAPSFFDPTPFHNSSHNILVKENRERDEDSITLTISMSFSINSSIENKRKINTYTKGIDEECITSSEPNLKRKSWGIKLFTFGHFKSENEQNIGMQMFTSKNNALNVNNAGGTGNISRSDFPSEEDFTNYQRIVTAVSPNKQNTCVKHKLPISIGLTVEKRLSSRFSLETGLVYTNLVSELQAGNNTDYYKQDQTLHYLGIPIKANVSFYEKRLVSLYTSVGGMIERCVSGAIKTSYYDHGENTYTSQNPLHVPSLQFSLSLSAGVQYKLTDRFSVYAEPKMTYYFADASPLATVRKDKPLNLNLLCGVRMIY</sequence>
<dbReference type="EMBL" id="SNRY01000008">
    <property type="protein sequence ID" value="KAA6351821.1"/>
    <property type="molecule type" value="Genomic_DNA"/>
</dbReference>
<evidence type="ECO:0000313" key="3">
    <source>
        <dbReference type="EMBL" id="KAA6351821.1"/>
    </source>
</evidence>
<dbReference type="AlphaFoldDB" id="A0A5J4T2E9"/>
<evidence type="ECO:0000256" key="1">
    <source>
        <dbReference type="SAM" id="Phobius"/>
    </source>
</evidence>
<gene>
    <name evidence="3" type="ORF">EZS27_000770</name>
</gene>
<feature type="domain" description="Outer membrane protein beta-barrel" evidence="2">
    <location>
        <begin position="222"/>
        <end position="386"/>
    </location>
</feature>
<keyword evidence="1" id="KW-0472">Membrane</keyword>
<keyword evidence="1" id="KW-0812">Transmembrane</keyword>
<name>A0A5J4T2E9_9ZZZZ</name>
<dbReference type="InterPro" id="IPR011250">
    <property type="entry name" value="OMP/PagP_B-barrel"/>
</dbReference>
<comment type="caution">
    <text evidence="3">The sequence shown here is derived from an EMBL/GenBank/DDBJ whole genome shotgun (WGS) entry which is preliminary data.</text>
</comment>
<dbReference type="Pfam" id="PF13568">
    <property type="entry name" value="OMP_b-brl_2"/>
    <property type="match status" value="1"/>
</dbReference>